<dbReference type="InterPro" id="IPR035986">
    <property type="entry name" value="PKD_dom_sf"/>
</dbReference>
<dbReference type="PANTHER" id="PTHR46182">
    <property type="entry name" value="FI19480P1"/>
    <property type="match status" value="1"/>
</dbReference>
<dbReference type="RefSeq" id="WP_012277064.1">
    <property type="nucleotide sequence ID" value="NC_010334.1"/>
</dbReference>
<dbReference type="AlphaFoldDB" id="B0TSF2"/>
<dbReference type="InterPro" id="IPR029865">
    <property type="entry name" value="KIAA0319-like"/>
</dbReference>
<sequence length="819" mass="87358">MRLRLLFVNLVLYICSANVGASDSFSFTEIANTKTDFVTASQFATAFGMNNSGEVVFNVEFQDGTAAIYKATDIDLTSNLTLTLIRQSFAGHIPANSSYGIGINDEGTIAFNEFLGQYKQIFTGTNEPFVSLADTPSYYTTATDINNSGQVAFSTQDELVVTDGVNIVSELMPSINVRGSAVINDNGEAAVCVALSEPPNFIEAIRLNVDNSLHRYSLGTRADFGNPNYQLGFNNSGNISYSANGYSTDGHAIKKIGLITSEGNLSLVDTHAGFIRFFDNTSLNDFNQVLFAANKTDSGSIGGLYLVDSSGEPPITVIETGDIISGKQIVSLTVGSSTAISTSSLNNLGQIVFAAQVIDIGTTELYSALFRAEALSVYNESVDGDLPESYDVNLTMKPGANTIIGTNSIGDSGDSAPVMIDWDWLTVTIPPEYQLSAVNVEYSNLDATGSILGLEAYLAFYNLASEQVELQPNFPQEPVSVLDAALPLAAGEYQFQMTSQASFSPPFNASYDYKIEFILVSATDGLPIANAGEDQTARLGDTIILDGTSSFDDNTPTESLGYNWSFSSLPSGSTVSLTQANSANPSFVIDAFGEYTVELIVTDNLHQSSMADSVLISTHNLAPTSVAGADQLVIVNTLVSLDGSASYDPELDDMTFSWSVISTPSGSNASFTDTDTMFPSLIPDMEGSYELQLVTGDHLGLGTPDNVTIFAALPEEYVEIEVMHASADAVSLEQVEITTDGNQQAMLNFLSQAVLAIDSSDSEEAIVKLEQAISRVDGCALRGVPDNKGKGRDWVVTCDAQADIYMSLTNALEALVQMQ</sequence>
<keyword evidence="3" id="KW-1185">Reference proteome</keyword>
<dbReference type="PANTHER" id="PTHR46182:SF1">
    <property type="entry name" value="DYSLEXIA-ASSOCIATED PROTEIN KIAA0319"/>
    <property type="match status" value="1"/>
</dbReference>
<feature type="signal peptide" evidence="1">
    <location>
        <begin position="1"/>
        <end position="21"/>
    </location>
</feature>
<name>B0TSF2_SHEHH</name>
<protein>
    <recommendedName>
        <fullName evidence="4">PKD domain containing protein</fullName>
    </recommendedName>
</protein>
<keyword evidence="1" id="KW-0732">Signal</keyword>
<dbReference type="GO" id="GO:0031410">
    <property type="term" value="C:cytoplasmic vesicle"/>
    <property type="evidence" value="ECO:0007669"/>
    <property type="project" value="TreeGrafter"/>
</dbReference>
<dbReference type="Gene3D" id="2.60.40.10">
    <property type="entry name" value="Immunoglobulins"/>
    <property type="match status" value="2"/>
</dbReference>
<dbReference type="STRING" id="458817.Shal_1968"/>
<gene>
    <name evidence="2" type="ordered locus">Shal_1968</name>
</gene>
<evidence type="ECO:0000313" key="3">
    <source>
        <dbReference type="Proteomes" id="UP000001317"/>
    </source>
</evidence>
<dbReference type="KEGG" id="shl:Shal_1968"/>
<dbReference type="OrthoDB" id="9793251at2"/>
<dbReference type="HOGENOM" id="CLU_345087_0_0_6"/>
<dbReference type="EMBL" id="CP000931">
    <property type="protein sequence ID" value="ABZ76532.1"/>
    <property type="molecule type" value="Genomic_DNA"/>
</dbReference>
<dbReference type="SUPFAM" id="SSF49299">
    <property type="entry name" value="PKD domain"/>
    <property type="match status" value="1"/>
</dbReference>
<evidence type="ECO:0000313" key="2">
    <source>
        <dbReference type="EMBL" id="ABZ76532.1"/>
    </source>
</evidence>
<feature type="chain" id="PRO_5002753666" description="PKD domain containing protein" evidence="1">
    <location>
        <begin position="22"/>
        <end position="819"/>
    </location>
</feature>
<dbReference type="Pfam" id="PF22352">
    <property type="entry name" value="K319L-like_PKD"/>
    <property type="match status" value="1"/>
</dbReference>
<accession>B0TSF2</accession>
<evidence type="ECO:0008006" key="4">
    <source>
        <dbReference type="Google" id="ProtNLM"/>
    </source>
</evidence>
<organism evidence="2 3">
    <name type="scientific">Shewanella halifaxensis (strain HAW-EB4)</name>
    <dbReference type="NCBI Taxonomy" id="458817"/>
    <lineage>
        <taxon>Bacteria</taxon>
        <taxon>Pseudomonadati</taxon>
        <taxon>Pseudomonadota</taxon>
        <taxon>Gammaproteobacteria</taxon>
        <taxon>Alteromonadales</taxon>
        <taxon>Shewanellaceae</taxon>
        <taxon>Shewanella</taxon>
    </lineage>
</organism>
<reference evidence="2" key="1">
    <citation type="submission" date="2008-01" db="EMBL/GenBank/DDBJ databases">
        <title>Complete sequence of Shewanella halifaxensis HAW-EB4.</title>
        <authorList>
            <consortium name="US DOE Joint Genome Institute"/>
            <person name="Copeland A."/>
            <person name="Lucas S."/>
            <person name="Lapidus A."/>
            <person name="Glavina del Rio T."/>
            <person name="Dalin E."/>
            <person name="Tice H."/>
            <person name="Bruce D."/>
            <person name="Goodwin L."/>
            <person name="Pitluck S."/>
            <person name="Sims D."/>
            <person name="Brettin T."/>
            <person name="Detter J.C."/>
            <person name="Han C."/>
            <person name="Kuske C.R."/>
            <person name="Schmutz J."/>
            <person name="Larimer F."/>
            <person name="Land M."/>
            <person name="Hauser L."/>
            <person name="Kyrpides N."/>
            <person name="Kim E."/>
            <person name="Zhao J.-S."/>
            <person name="Richardson P."/>
        </authorList>
    </citation>
    <scope>NUCLEOTIDE SEQUENCE [LARGE SCALE GENOMIC DNA]</scope>
    <source>
        <strain evidence="2">HAW-EB4</strain>
    </source>
</reference>
<evidence type="ECO:0000256" key="1">
    <source>
        <dbReference type="SAM" id="SignalP"/>
    </source>
</evidence>
<dbReference type="GO" id="GO:0005886">
    <property type="term" value="C:plasma membrane"/>
    <property type="evidence" value="ECO:0007669"/>
    <property type="project" value="TreeGrafter"/>
</dbReference>
<proteinExistence type="predicted"/>
<dbReference type="InterPro" id="IPR013783">
    <property type="entry name" value="Ig-like_fold"/>
</dbReference>
<dbReference type="Proteomes" id="UP000001317">
    <property type="component" value="Chromosome"/>
</dbReference>
<dbReference type="eggNOG" id="COG3291">
    <property type="taxonomic scope" value="Bacteria"/>
</dbReference>